<feature type="region of interest" description="Disordered" evidence="1">
    <location>
        <begin position="1573"/>
        <end position="1613"/>
    </location>
</feature>
<evidence type="ECO:0000256" key="1">
    <source>
        <dbReference type="SAM" id="MobiDB-lite"/>
    </source>
</evidence>
<reference evidence="2" key="1">
    <citation type="submission" date="2021-06" db="EMBL/GenBank/DDBJ databases">
        <title>Comparative genomics, transcriptomics and evolutionary studies reveal genomic signatures of adaptation to plant cell wall in hemibiotrophic fungi.</title>
        <authorList>
            <consortium name="DOE Joint Genome Institute"/>
            <person name="Baroncelli R."/>
            <person name="Diaz J.F."/>
            <person name="Benocci T."/>
            <person name="Peng M."/>
            <person name="Battaglia E."/>
            <person name="Haridas S."/>
            <person name="Andreopoulos W."/>
            <person name="Labutti K."/>
            <person name="Pangilinan J."/>
            <person name="Floch G.L."/>
            <person name="Makela M.R."/>
            <person name="Henrissat B."/>
            <person name="Grigoriev I.V."/>
            <person name="Crouch J.A."/>
            <person name="De Vries R.P."/>
            <person name="Sukno S.A."/>
            <person name="Thon M.R."/>
        </authorList>
    </citation>
    <scope>NUCLEOTIDE SEQUENCE</scope>
    <source>
        <strain evidence="2">CBS 193.32</strain>
    </source>
</reference>
<dbReference type="GeneID" id="85456328"/>
<evidence type="ECO:0000313" key="3">
    <source>
        <dbReference type="Proteomes" id="UP001224890"/>
    </source>
</evidence>
<dbReference type="Proteomes" id="UP001224890">
    <property type="component" value="Unassembled WGS sequence"/>
</dbReference>
<proteinExistence type="predicted"/>
<sequence>MDASNSNLTDSRYGYDFVVSTTQASINSDLLEYLCESNQPVHHVCYLLDPKSNKATNTISLDELLKRTDRVNPFEIPDGTPADDPRVQTLTRNNFAVGVKIRIGVPPGKMPKQLPPVLELGKINGKSLFRMFCSEFQVIQNTPSDGKTSKGTWNVWVQPSGSPWYIETAVDLLNSGLDRNLESPYFNQHPELKENLKAQIDSLSANTTFSLQQTLLDLENAAMHSALDFVGIPAESHVLAILQENFVKIYTKATKNYGQPVLAVSAVSQNNSDLSQLRMTSFELGISPYKLNGVVVNNPNPQESAVTTLNYLCMTDGHGAPAVSEPYWNWILPSQLQNESGIIAIKRSVFAEQLMQTILPSAMKSCLTSKVGITFTDWWGGDWQPDLKFFPNQHPQITEVRNPDQNSWIINITWSSAGDAGIEASNSETVYSDTLRVEPHYTCEVFVDGTNIYITQHMWIIISATCEGVYQAPLNGYDFTITDTYDLSVDQTGRLNIMRDSNKHHTDDKSQSPDAGYLANAFSGVNDAVNQIKNQIQGLVSVDLQSIDFPTPQNFVFPGGKVFTYTSAKFSDHQDLVCDITYAAPTKSSQPPPQTVVPDADSSWAKAPTEIGVGTAPKHPGATSPSLHSMTHTTDLIQNYIQGEIVAPTAKFEALQTDDGHSLLFALGMDNVLQVIMEQSGTTKTGWVRENLSLPSQLVRTFDVGQSVTDGTIGMALVVSEGGADQLFLSLFNSSSDTSWTEKPTWSAIPFDVSEDMAPGHTVNILRVMFAEPEGSRQQIIVDVDRSSSNEHKNIARYYVDPQKTSGRFWSSHDVPVDIEGGQYQSCVGRVARGFVDGVYTCGSSGGSAQLVYVPIENAFGDGPPAPSRLSLPQNVGASAIAAARRPGSLASPDGTTDLFAVGDSVLYYFPAEGQTDLSVGKPLLNNKVLSGTSEMAAMTRDGVTTIWGKNANDEVFCLSCPSSQLGSPEAWSVPVPILFGVERMTPYLNRRDGGKAIFTSGSGKLERLTQATGTEAKIWVADDIKLQAGKSTAKPLQFKSYTTTIQVLDKYDLPAPGVTLSISTNSRTPVYMNGTYYVLGQAPIKVAVDATGSLTVVEALQDRINGTIMTVICNDGDAEATINPMEKSFKSIAALSSEGALRDAKVPTRTVAGGIRDNTTWAALVEGSVSQSDRANAANSLGKLGTTYGLLKPTVSSTSCLSVIPHALYASSSSVDNLAHDTAIAAGDLFRWLKSDIENVIDIIKDDASEAWHFVATISGKVYRAALTSVEAVVGAAEWIFNAVKTGIEKLTSFVEFLYSWDDIKRTKDVLCNMTKQWLRDQIDYLPTAKTEFDAQIAHAESSIRTWAGIPDLGPSLGDKASKPAAASATNPTKGHTSGSQMMMTHFKHHSANMTVVGVPPTTKKPQSGVIDDLLAALDHEEEALSAVVSQLKDLAKRFSSMTVEEILKDLLGIIAVGVLSSVKVVVDALLNVLIDLLGDAVGLLDVKIHIPVISDLLNEISIPDISYLDLVCWIPAMSFTVIYKLATQEAPFTADDVALQAGFVAGNSEVMQESAIMTTSAITSSETLKDRQQQVKGHKGQASVTSISSSDSVSAASTVPTTPGSTKPVTSKKDQLKYSLCHIAAGAMSFLAIWVTPLEVVIPAGIYNPWGNISTTMALVSTAALSTADSYAPKDPIQDEDLASLSDLITAIGLANIIVFSDIGQEHIIPAGNALRVNDPRATAAYVDSILVFPAAAITAVHLSELASAKLSADQAAAFLGELANMTSYVVRTNYFVAVKSPGTPAAAQAVEDMEDGNIYQTGFEAAQAAIGIGQAIFQ</sequence>
<name>A0AAJ0EXI8_9PEZI</name>
<gene>
    <name evidence="2" type="ORF">BDP55DRAFT_627769</name>
</gene>
<keyword evidence="3" id="KW-1185">Reference proteome</keyword>
<comment type="caution">
    <text evidence="2">The sequence shown here is derived from an EMBL/GenBank/DDBJ whole genome shotgun (WGS) entry which is preliminary data.</text>
</comment>
<organism evidence="2 3">
    <name type="scientific">Colletotrichum godetiae</name>
    <dbReference type="NCBI Taxonomy" id="1209918"/>
    <lineage>
        <taxon>Eukaryota</taxon>
        <taxon>Fungi</taxon>
        <taxon>Dikarya</taxon>
        <taxon>Ascomycota</taxon>
        <taxon>Pezizomycotina</taxon>
        <taxon>Sordariomycetes</taxon>
        <taxon>Hypocreomycetidae</taxon>
        <taxon>Glomerellales</taxon>
        <taxon>Glomerellaceae</taxon>
        <taxon>Colletotrichum</taxon>
        <taxon>Colletotrichum acutatum species complex</taxon>
    </lineage>
</organism>
<dbReference type="RefSeq" id="XP_060434799.1">
    <property type="nucleotide sequence ID" value="XM_060571802.1"/>
</dbReference>
<protein>
    <submittedName>
        <fullName evidence="2">Uncharacterized protein</fullName>
    </submittedName>
</protein>
<feature type="compositionally biased region" description="Low complexity" evidence="1">
    <location>
        <begin position="1584"/>
        <end position="1604"/>
    </location>
</feature>
<feature type="region of interest" description="Disordered" evidence="1">
    <location>
        <begin position="1360"/>
        <end position="1380"/>
    </location>
</feature>
<accession>A0AAJ0EXI8</accession>
<evidence type="ECO:0000313" key="2">
    <source>
        <dbReference type="EMBL" id="KAK1691104.1"/>
    </source>
</evidence>
<feature type="compositionally biased region" description="Polar residues" evidence="1">
    <location>
        <begin position="1369"/>
        <end position="1380"/>
    </location>
</feature>
<dbReference type="EMBL" id="JAHMHR010000005">
    <property type="protein sequence ID" value="KAK1691104.1"/>
    <property type="molecule type" value="Genomic_DNA"/>
</dbReference>